<dbReference type="SUPFAM" id="SSF53681">
    <property type="entry name" value="Aspartate/glutamate racemase"/>
    <property type="match status" value="2"/>
</dbReference>
<organism evidence="8 9">
    <name type="scientific">Marinomonas polaris DSM 16579</name>
    <dbReference type="NCBI Taxonomy" id="1122206"/>
    <lineage>
        <taxon>Bacteria</taxon>
        <taxon>Pseudomonadati</taxon>
        <taxon>Pseudomonadota</taxon>
        <taxon>Gammaproteobacteria</taxon>
        <taxon>Oceanospirillales</taxon>
        <taxon>Oceanospirillaceae</taxon>
        <taxon>Marinomonas</taxon>
    </lineage>
</organism>
<comment type="pathway">
    <text evidence="7">Cell wall biogenesis; peptidoglycan biosynthesis.</text>
</comment>
<evidence type="ECO:0000256" key="2">
    <source>
        <dbReference type="ARBA" id="ARBA00013090"/>
    </source>
</evidence>
<dbReference type="RefSeq" id="WP_072839105.1">
    <property type="nucleotide sequence ID" value="NZ_FQVF01000006.1"/>
</dbReference>
<reference evidence="9" key="1">
    <citation type="submission" date="2016-11" db="EMBL/GenBank/DDBJ databases">
        <authorList>
            <person name="Varghese N."/>
            <person name="Submissions S."/>
        </authorList>
    </citation>
    <scope>NUCLEOTIDE SEQUENCE [LARGE SCALE GENOMIC DNA]</scope>
    <source>
        <strain evidence="9">DSM 16579</strain>
    </source>
</reference>
<dbReference type="GO" id="GO:0008360">
    <property type="term" value="P:regulation of cell shape"/>
    <property type="evidence" value="ECO:0007669"/>
    <property type="project" value="UniProtKB-KW"/>
</dbReference>
<dbReference type="PANTHER" id="PTHR21198">
    <property type="entry name" value="GLUTAMATE RACEMASE"/>
    <property type="match status" value="1"/>
</dbReference>
<evidence type="ECO:0000256" key="5">
    <source>
        <dbReference type="ARBA" id="ARBA00023235"/>
    </source>
</evidence>
<dbReference type="InterPro" id="IPR018187">
    <property type="entry name" value="Asp/Glu_racemase_AS_1"/>
</dbReference>
<feature type="binding site" evidence="7">
    <location>
        <begin position="7"/>
        <end position="8"/>
    </location>
    <ligand>
        <name>substrate</name>
    </ligand>
</feature>
<evidence type="ECO:0000256" key="6">
    <source>
        <dbReference type="ARBA" id="ARBA00023316"/>
    </source>
</evidence>
<feature type="active site" description="Proton donor/acceptor" evidence="7">
    <location>
        <position position="180"/>
    </location>
</feature>
<evidence type="ECO:0000313" key="9">
    <source>
        <dbReference type="Proteomes" id="UP000184517"/>
    </source>
</evidence>
<protein>
    <recommendedName>
        <fullName evidence="2 7">Glutamate racemase</fullName>
        <ecNumber evidence="2 7">5.1.1.3</ecNumber>
    </recommendedName>
</protein>
<dbReference type="InterPro" id="IPR015942">
    <property type="entry name" value="Asp/Glu/hydantoin_racemase"/>
</dbReference>
<dbReference type="AlphaFoldDB" id="A0A1M4ZVJ7"/>
<dbReference type="HAMAP" id="MF_00258">
    <property type="entry name" value="Glu_racemase"/>
    <property type="match status" value="1"/>
</dbReference>
<dbReference type="Pfam" id="PF01177">
    <property type="entry name" value="Asp_Glu_race"/>
    <property type="match status" value="1"/>
</dbReference>
<accession>A0A1M4ZVJ7</accession>
<evidence type="ECO:0000256" key="7">
    <source>
        <dbReference type="HAMAP-Rule" id="MF_00258"/>
    </source>
</evidence>
<dbReference type="Gene3D" id="3.40.50.1860">
    <property type="match status" value="2"/>
</dbReference>
<dbReference type="InterPro" id="IPR004391">
    <property type="entry name" value="Glu_race"/>
</dbReference>
<evidence type="ECO:0000313" key="8">
    <source>
        <dbReference type="EMBL" id="SHF21616.1"/>
    </source>
</evidence>
<comment type="function">
    <text evidence="7">Provides the (R)-glutamate required for cell wall biosynthesis.</text>
</comment>
<dbReference type="PANTHER" id="PTHR21198:SF3">
    <property type="entry name" value="GLUTAMATE RACEMASE"/>
    <property type="match status" value="1"/>
</dbReference>
<feature type="binding site" evidence="7">
    <location>
        <begin position="71"/>
        <end position="72"/>
    </location>
    <ligand>
        <name>substrate</name>
    </ligand>
</feature>
<proteinExistence type="inferred from homology"/>
<keyword evidence="9" id="KW-1185">Reference proteome</keyword>
<dbReference type="OrthoDB" id="9801055at2"/>
<dbReference type="NCBIfam" id="TIGR00067">
    <property type="entry name" value="glut_race"/>
    <property type="match status" value="1"/>
</dbReference>
<feature type="binding site" evidence="7">
    <location>
        <begin position="181"/>
        <end position="182"/>
    </location>
    <ligand>
        <name>substrate</name>
    </ligand>
</feature>
<dbReference type="InterPro" id="IPR033134">
    <property type="entry name" value="Asp/Glu_racemase_AS_2"/>
</dbReference>
<dbReference type="Proteomes" id="UP000184517">
    <property type="component" value="Unassembled WGS sequence"/>
</dbReference>
<dbReference type="GO" id="GO:0009252">
    <property type="term" value="P:peptidoglycan biosynthetic process"/>
    <property type="evidence" value="ECO:0007669"/>
    <property type="project" value="UniProtKB-UniRule"/>
</dbReference>
<comment type="similarity">
    <text evidence="7">Belongs to the aspartate/glutamate racemases family.</text>
</comment>
<comment type="catalytic activity">
    <reaction evidence="1 7">
        <text>L-glutamate = D-glutamate</text>
        <dbReference type="Rhea" id="RHEA:12813"/>
        <dbReference type="ChEBI" id="CHEBI:29985"/>
        <dbReference type="ChEBI" id="CHEBI:29986"/>
        <dbReference type="EC" id="5.1.1.3"/>
    </reaction>
</comment>
<feature type="active site" description="Proton donor/acceptor" evidence="7">
    <location>
        <position position="70"/>
    </location>
</feature>
<keyword evidence="6 7" id="KW-0961">Cell wall biogenesis/degradation</keyword>
<keyword evidence="5 7" id="KW-0413">Isomerase</keyword>
<evidence type="ECO:0000256" key="3">
    <source>
        <dbReference type="ARBA" id="ARBA00022960"/>
    </source>
</evidence>
<dbReference type="PROSITE" id="PS00924">
    <property type="entry name" value="ASP_GLU_RACEMASE_2"/>
    <property type="match status" value="1"/>
</dbReference>
<dbReference type="UniPathway" id="UPA00219"/>
<evidence type="ECO:0000256" key="4">
    <source>
        <dbReference type="ARBA" id="ARBA00022984"/>
    </source>
</evidence>
<keyword evidence="3 7" id="KW-0133">Cell shape</keyword>
<gene>
    <name evidence="7" type="primary">murI</name>
    <name evidence="8" type="ORF">SAMN02745753_01508</name>
</gene>
<feature type="binding site" evidence="7">
    <location>
        <begin position="39"/>
        <end position="40"/>
    </location>
    <ligand>
        <name>substrate</name>
    </ligand>
</feature>
<dbReference type="STRING" id="1122206.SAMN02745753_01508"/>
<evidence type="ECO:0000256" key="1">
    <source>
        <dbReference type="ARBA" id="ARBA00001602"/>
    </source>
</evidence>
<name>A0A1M4ZVJ7_9GAMM</name>
<keyword evidence="4 7" id="KW-0573">Peptidoglycan synthesis</keyword>
<dbReference type="InterPro" id="IPR001920">
    <property type="entry name" value="Asp/Glu_race"/>
</dbReference>
<dbReference type="PROSITE" id="PS00923">
    <property type="entry name" value="ASP_GLU_RACEMASE_1"/>
    <property type="match status" value="1"/>
</dbReference>
<sequence length="275" mass="30290">MKVGVMDSGAGGLTILNAIHQKHPYLDLVYLADDAFAPYGTKSITQLQDRLVKVGRFFENEKVCAIVVACNTATVAAIDALRASTLLPIIGVEPAVKPAFRLSKKRRVAVLATPVTAESPRLNQLIDLWKEDSHVSIMSSSTLAFDIDAWPETEEKVKQTIEQLSQEMLAQNIDTLVLACTHYPLVKHLFEQILGSECEIIEPSEGVTAQLIRRLTESYPNDMSQLLDAVSKHQDSSENQGSIELCSSLGFKNMQRLNSWVISSSAIKGCRHVLI</sequence>
<dbReference type="GO" id="GO:0008881">
    <property type="term" value="F:glutamate racemase activity"/>
    <property type="evidence" value="ECO:0007669"/>
    <property type="project" value="UniProtKB-UniRule"/>
</dbReference>
<dbReference type="EC" id="5.1.1.3" evidence="2 7"/>
<dbReference type="GO" id="GO:0071555">
    <property type="term" value="P:cell wall organization"/>
    <property type="evidence" value="ECO:0007669"/>
    <property type="project" value="UniProtKB-KW"/>
</dbReference>
<dbReference type="EMBL" id="FQVF01000006">
    <property type="protein sequence ID" value="SHF21616.1"/>
    <property type="molecule type" value="Genomic_DNA"/>
</dbReference>